<reference evidence="2" key="1">
    <citation type="submission" date="2017-06" db="EMBL/GenBank/DDBJ databases">
        <authorList>
            <person name="Varghese N."/>
            <person name="Submissions S."/>
        </authorList>
    </citation>
    <scope>NUCLEOTIDE SEQUENCE [LARGE SCALE GENOMIC DNA]</scope>
    <source>
        <strain evidence="2">DSM 137</strain>
    </source>
</reference>
<protein>
    <submittedName>
        <fullName evidence="1">Transposase DDE domain group 1</fullName>
    </submittedName>
</protein>
<dbReference type="AlphaFoldDB" id="A0A212SCG5"/>
<keyword evidence="2" id="KW-1185">Reference proteome</keyword>
<gene>
    <name evidence="1" type="ORF">SAMN06265338_1255</name>
</gene>
<proteinExistence type="predicted"/>
<dbReference type="EMBL" id="FYDG01000025">
    <property type="protein sequence ID" value="SNB83225.1"/>
    <property type="molecule type" value="Genomic_DNA"/>
</dbReference>
<evidence type="ECO:0000313" key="2">
    <source>
        <dbReference type="Proteomes" id="UP000198418"/>
    </source>
</evidence>
<evidence type="ECO:0000313" key="1">
    <source>
        <dbReference type="EMBL" id="SNB83225.1"/>
    </source>
</evidence>
<accession>A0A212SCG5</accession>
<dbReference type="Proteomes" id="UP000198418">
    <property type="component" value="Unassembled WGS sequence"/>
</dbReference>
<name>A0A212SCG5_RHOAC</name>
<sequence length="105" mass="11302">MSKPIRAISCETTSAVNESTLPLPGLSPVAGKSVVVKFDGGSLSSDGGILALREVEQRLRVADRLIKIAARVVEMKTMIKVHLPTACPVQETLRLVLTRIPRLVT</sequence>
<organism evidence="1 2">
    <name type="scientific">Rhodoblastus acidophilus</name>
    <name type="common">Rhodopseudomonas acidophila</name>
    <dbReference type="NCBI Taxonomy" id="1074"/>
    <lineage>
        <taxon>Bacteria</taxon>
        <taxon>Pseudomonadati</taxon>
        <taxon>Pseudomonadota</taxon>
        <taxon>Alphaproteobacteria</taxon>
        <taxon>Hyphomicrobiales</taxon>
        <taxon>Rhodoblastaceae</taxon>
        <taxon>Rhodoblastus</taxon>
    </lineage>
</organism>